<sequence length="108" mass="11918">MRRGEVWTSAGPGYASKPRPVVIVQDDRFDATASVTVALLTTDRTELPLFRIPVEPAQINGLQKPSSVMADKIMIVRRDQLGERVGRLTDEDMVRLNRALVVFLGIAG</sequence>
<comment type="caution">
    <text evidence="3">The sequence shown here is derived from an EMBL/GenBank/DDBJ whole genome shotgun (WGS) entry which is preliminary data.</text>
</comment>
<dbReference type="Pfam" id="PF02452">
    <property type="entry name" value="PemK_toxin"/>
    <property type="match status" value="1"/>
</dbReference>
<comment type="similarity">
    <text evidence="1">Belongs to the PemK/MazF family.</text>
</comment>
<evidence type="ECO:0000313" key="3">
    <source>
        <dbReference type="EMBL" id="PZF83841.1"/>
    </source>
</evidence>
<dbReference type="PANTHER" id="PTHR33988:SF1">
    <property type="entry name" value="ENDORIBONUCLEASE MAZF7-RELATED"/>
    <property type="match status" value="1"/>
</dbReference>
<dbReference type="GO" id="GO:0006402">
    <property type="term" value="P:mRNA catabolic process"/>
    <property type="evidence" value="ECO:0007669"/>
    <property type="project" value="TreeGrafter"/>
</dbReference>
<proteinExistence type="inferred from homology"/>
<reference evidence="3 4" key="1">
    <citation type="submission" date="2018-01" db="EMBL/GenBank/DDBJ databases">
        <title>Draft genome sequence of Jiangella sp. GTF31.</title>
        <authorList>
            <person name="Sahin N."/>
            <person name="Ay H."/>
            <person name="Saygin H."/>
        </authorList>
    </citation>
    <scope>NUCLEOTIDE SEQUENCE [LARGE SCALE GENOMIC DNA]</scope>
    <source>
        <strain evidence="3 4">GTF31</strain>
    </source>
</reference>
<keyword evidence="2" id="KW-1277">Toxin-antitoxin system</keyword>
<dbReference type="GO" id="GO:0004521">
    <property type="term" value="F:RNA endonuclease activity"/>
    <property type="evidence" value="ECO:0007669"/>
    <property type="project" value="TreeGrafter"/>
</dbReference>
<dbReference type="InterPro" id="IPR003477">
    <property type="entry name" value="PemK-like"/>
</dbReference>
<dbReference type="EMBL" id="POTW01000021">
    <property type="protein sequence ID" value="PZF83841.1"/>
    <property type="molecule type" value="Genomic_DNA"/>
</dbReference>
<evidence type="ECO:0000256" key="1">
    <source>
        <dbReference type="ARBA" id="ARBA00007521"/>
    </source>
</evidence>
<dbReference type="AlphaFoldDB" id="A0A2W2B8L1"/>
<protein>
    <submittedName>
        <fullName evidence="3">Growth inhibitor PemK</fullName>
    </submittedName>
</protein>
<name>A0A2W2B8L1_9ACTN</name>
<dbReference type="PANTHER" id="PTHR33988">
    <property type="entry name" value="ENDORIBONUCLEASE MAZF-RELATED"/>
    <property type="match status" value="1"/>
</dbReference>
<dbReference type="GO" id="GO:0003677">
    <property type="term" value="F:DNA binding"/>
    <property type="evidence" value="ECO:0007669"/>
    <property type="project" value="InterPro"/>
</dbReference>
<dbReference type="InterPro" id="IPR011067">
    <property type="entry name" value="Plasmid_toxin/cell-grow_inhib"/>
</dbReference>
<keyword evidence="4" id="KW-1185">Reference proteome</keyword>
<evidence type="ECO:0000256" key="2">
    <source>
        <dbReference type="ARBA" id="ARBA00022649"/>
    </source>
</evidence>
<dbReference type="GO" id="GO:0016075">
    <property type="term" value="P:rRNA catabolic process"/>
    <property type="evidence" value="ECO:0007669"/>
    <property type="project" value="TreeGrafter"/>
</dbReference>
<accession>A0A2W2B8L1</accession>
<dbReference type="Proteomes" id="UP000248764">
    <property type="component" value="Unassembled WGS sequence"/>
</dbReference>
<dbReference type="SUPFAM" id="SSF50118">
    <property type="entry name" value="Cell growth inhibitor/plasmid maintenance toxic component"/>
    <property type="match status" value="1"/>
</dbReference>
<gene>
    <name evidence="3" type="ORF">C1I92_11205</name>
</gene>
<organism evidence="3 4">
    <name type="scientific">Jiangella anatolica</name>
    <dbReference type="NCBI Taxonomy" id="2670374"/>
    <lineage>
        <taxon>Bacteria</taxon>
        <taxon>Bacillati</taxon>
        <taxon>Actinomycetota</taxon>
        <taxon>Actinomycetes</taxon>
        <taxon>Jiangellales</taxon>
        <taxon>Jiangellaceae</taxon>
        <taxon>Jiangella</taxon>
    </lineage>
</organism>
<dbReference type="Gene3D" id="2.30.30.110">
    <property type="match status" value="1"/>
</dbReference>
<evidence type="ECO:0000313" key="4">
    <source>
        <dbReference type="Proteomes" id="UP000248764"/>
    </source>
</evidence>
<dbReference type="RefSeq" id="WP_111254738.1">
    <property type="nucleotide sequence ID" value="NZ_POTW01000021.1"/>
</dbReference>